<accession>A0ABS7WV23</accession>
<feature type="domain" description="Cas10/Cmr2 second palm" evidence="3">
    <location>
        <begin position="194"/>
        <end position="359"/>
    </location>
</feature>
<dbReference type="Gene3D" id="3.30.70.270">
    <property type="match status" value="1"/>
</dbReference>
<organism evidence="4 5">
    <name type="scientific">Campylobacter canadensis</name>
    <dbReference type="NCBI Taxonomy" id="449520"/>
    <lineage>
        <taxon>Bacteria</taxon>
        <taxon>Pseudomonadati</taxon>
        <taxon>Campylobacterota</taxon>
        <taxon>Epsilonproteobacteria</taxon>
        <taxon>Campylobacterales</taxon>
        <taxon>Campylobacteraceae</taxon>
        <taxon>Campylobacter</taxon>
    </lineage>
</organism>
<reference evidence="4 5" key="1">
    <citation type="submission" date="2020-07" db="EMBL/GenBank/DDBJ databases">
        <title>Transfer of Campylobacter canadensis to the novel genus Avispirillum gen. nov., that also includes two novel species recovered from migratory waterfowl: Avispirillum anseris sp. nov. and Avispirillum brantae sp. nov.</title>
        <authorList>
            <person name="Miller W.G."/>
            <person name="Chapman M.H."/>
            <person name="Yee E."/>
            <person name="Inglis G.D."/>
        </authorList>
    </citation>
    <scope>NUCLEOTIDE SEQUENCE [LARGE SCALE GENOMIC DNA]</scope>
    <source>
        <strain evidence="4 5">L283</strain>
    </source>
</reference>
<dbReference type="InterPro" id="IPR043128">
    <property type="entry name" value="Rev_trsase/Diguanyl_cyclase"/>
</dbReference>
<keyword evidence="5" id="KW-1185">Reference proteome</keyword>
<dbReference type="Proteomes" id="UP000786183">
    <property type="component" value="Unassembled WGS sequence"/>
</dbReference>
<comment type="caution">
    <text evidence="4">The sequence shown here is derived from an EMBL/GenBank/DDBJ whole genome shotgun (WGS) entry which is preliminary data.</text>
</comment>
<evidence type="ECO:0000256" key="2">
    <source>
        <dbReference type="ARBA" id="ARBA00023118"/>
    </source>
</evidence>
<gene>
    <name evidence="4" type="ORF">AVCANL283_06635</name>
</gene>
<keyword evidence="1" id="KW-0547">Nucleotide-binding</keyword>
<evidence type="ECO:0000313" key="4">
    <source>
        <dbReference type="EMBL" id="MBZ7987774.1"/>
    </source>
</evidence>
<dbReference type="Pfam" id="PF22335">
    <property type="entry name" value="Cas10-Cmr2_palm2"/>
    <property type="match status" value="1"/>
</dbReference>
<proteinExistence type="predicted"/>
<dbReference type="RefSeq" id="WP_224325440.1">
    <property type="nucleotide sequence ID" value="NZ_JACGBB010000014.1"/>
</dbReference>
<protein>
    <recommendedName>
        <fullName evidence="3">Cas10/Cmr2 second palm domain-containing protein</fullName>
    </recommendedName>
</protein>
<dbReference type="EMBL" id="JACGBB010000014">
    <property type="protein sequence ID" value="MBZ7987774.1"/>
    <property type="molecule type" value="Genomic_DNA"/>
</dbReference>
<dbReference type="InterPro" id="IPR054767">
    <property type="entry name" value="Cas10-Cmr2_palm2"/>
</dbReference>
<keyword evidence="2" id="KW-0051">Antiviral defense</keyword>
<evidence type="ECO:0000259" key="3">
    <source>
        <dbReference type="Pfam" id="PF22335"/>
    </source>
</evidence>
<evidence type="ECO:0000313" key="5">
    <source>
        <dbReference type="Proteomes" id="UP000786183"/>
    </source>
</evidence>
<evidence type="ECO:0000256" key="1">
    <source>
        <dbReference type="ARBA" id="ARBA00022741"/>
    </source>
</evidence>
<name>A0ABS7WV23_9BACT</name>
<sequence>MSEVLVLVDIAAKQEYIFSSNKLKDMVGASEIIARATDVETIKENCKEFDFDKSKIKDGFSGGGNAYLFFDELEIAKEFIKKYSLHLLKTYPSLVPYLLPFKMSGDYQKDIADAKDELDKIRNSFYPLTHSLNIGFERLCPSSNIGVDNEGKISKATKSKREAVENRFDKYLENTQYKFSSELDKIYIHNNAFISVVHCDINALGQKVRKLKNKEESKEFSKKIDLIMQEAFAKMIDELVNHLDNGGFEFKDVKITKDSFKDKKENKYYLPIRPIILNGDDFTFVSEGRLGVWLSKIFIKELENAFEEKNKNFNNELKEIFGGSLYASAGIAICKAKTPFSRAYNLSEELASKAKALAKEDESKSSLAFLILSNQVKSGLNYLENTYTSERTTGKNEFINHKGYFINNKNEKYKGYDFDELLSLIKILNKMARSKMMKIRELLFYNDERSLTQYIEIYCENDDFKSSDLLENKIIKHKNMLLDAIELSAFYPQKDGQ</sequence>